<dbReference type="SMART" id="SM00148">
    <property type="entry name" value="PLCXc"/>
    <property type="match status" value="1"/>
</dbReference>
<dbReference type="EC" id="3.1.4.11" evidence="3"/>
<dbReference type="SMART" id="SM00233">
    <property type="entry name" value="PH"/>
    <property type="match status" value="1"/>
</dbReference>
<dbReference type="Pfam" id="PF00017">
    <property type="entry name" value="SH2"/>
    <property type="match status" value="1"/>
</dbReference>
<dbReference type="SUPFAM" id="SSF50729">
    <property type="entry name" value="PH domain-like"/>
    <property type="match status" value="1"/>
</dbReference>
<dbReference type="PROSITE" id="PS50007">
    <property type="entry name" value="PIPLC_X_DOMAIN"/>
    <property type="match status" value="1"/>
</dbReference>
<reference evidence="7" key="1">
    <citation type="submission" date="2022-11" db="EMBL/GenBank/DDBJ databases">
        <title>Centuries of genome instability and evolution in soft-shell clam transmissible cancer (bioRxiv).</title>
        <authorList>
            <person name="Hart S.F.M."/>
            <person name="Yonemitsu M.A."/>
            <person name="Giersch R.M."/>
            <person name="Beal B.F."/>
            <person name="Arriagada G."/>
            <person name="Davis B.W."/>
            <person name="Ostrander E.A."/>
            <person name="Goff S.P."/>
            <person name="Metzger M.J."/>
        </authorList>
    </citation>
    <scope>NUCLEOTIDE SEQUENCE</scope>
    <source>
        <strain evidence="7">MELC-2E11</strain>
        <tissue evidence="7">Siphon/mantle</tissue>
    </source>
</reference>
<dbReference type="InterPro" id="IPR001849">
    <property type="entry name" value="PH_domain"/>
</dbReference>
<protein>
    <recommendedName>
        <fullName evidence="3">Phosphoinositide phospholipase C</fullName>
        <ecNumber evidence="3">3.1.4.11</ecNumber>
    </recommendedName>
</protein>
<feature type="region of interest" description="Disordered" evidence="4">
    <location>
        <begin position="586"/>
        <end position="615"/>
    </location>
</feature>
<evidence type="ECO:0000256" key="3">
    <source>
        <dbReference type="RuleBase" id="RU361133"/>
    </source>
</evidence>
<accession>A0ABY7EPI3</accession>
<evidence type="ECO:0000256" key="4">
    <source>
        <dbReference type="SAM" id="MobiDB-lite"/>
    </source>
</evidence>
<feature type="compositionally biased region" description="Basic residues" evidence="4">
    <location>
        <begin position="595"/>
        <end position="609"/>
    </location>
</feature>
<evidence type="ECO:0000256" key="1">
    <source>
        <dbReference type="ARBA" id="ARBA00022999"/>
    </source>
</evidence>
<dbReference type="EMBL" id="CP111019">
    <property type="protein sequence ID" value="WAR11902.1"/>
    <property type="molecule type" value="Genomic_DNA"/>
</dbReference>
<dbReference type="PROSITE" id="PS50001">
    <property type="entry name" value="SH2"/>
    <property type="match status" value="1"/>
</dbReference>
<dbReference type="Pfam" id="PF23329">
    <property type="entry name" value="EF_HAND_1_PLCG"/>
    <property type="match status" value="1"/>
</dbReference>
<dbReference type="SUPFAM" id="SSF51695">
    <property type="entry name" value="PLC-like phosphodiesterases"/>
    <property type="match status" value="1"/>
</dbReference>
<dbReference type="InterPro" id="IPR000909">
    <property type="entry name" value="PLipase_C_PInositol-sp_X_dom"/>
</dbReference>
<dbReference type="InterPro" id="IPR056586">
    <property type="entry name" value="EF-hand_PLCG1"/>
</dbReference>
<dbReference type="Pfam" id="PF00169">
    <property type="entry name" value="PH"/>
    <property type="match status" value="1"/>
</dbReference>
<gene>
    <name evidence="7" type="ORF">MAR_026082</name>
</gene>
<dbReference type="SUPFAM" id="SSF47473">
    <property type="entry name" value="EF-hand"/>
    <property type="match status" value="1"/>
</dbReference>
<evidence type="ECO:0000259" key="6">
    <source>
        <dbReference type="PROSITE" id="PS50003"/>
    </source>
</evidence>
<dbReference type="Gene3D" id="3.20.20.190">
    <property type="entry name" value="Phosphatidylinositol (PI) phosphodiesterase"/>
    <property type="match status" value="1"/>
</dbReference>
<dbReference type="SUPFAM" id="SSF55550">
    <property type="entry name" value="SH2 domain"/>
    <property type="match status" value="1"/>
</dbReference>
<evidence type="ECO:0000313" key="8">
    <source>
        <dbReference type="Proteomes" id="UP001164746"/>
    </source>
</evidence>
<keyword evidence="3" id="KW-0442">Lipid degradation</keyword>
<keyword evidence="8" id="KW-1185">Reference proteome</keyword>
<dbReference type="Proteomes" id="UP001164746">
    <property type="component" value="Chromosome 8"/>
</dbReference>
<dbReference type="Pfam" id="PF00388">
    <property type="entry name" value="PI-PLC-X"/>
    <property type="match status" value="1"/>
</dbReference>
<dbReference type="PANTHER" id="PTHR10336">
    <property type="entry name" value="PHOSPHOINOSITIDE-SPECIFIC PHOSPHOLIPASE C FAMILY PROTEIN"/>
    <property type="match status" value="1"/>
</dbReference>
<dbReference type="InterPro" id="IPR011992">
    <property type="entry name" value="EF-hand-dom_pair"/>
</dbReference>
<feature type="domain" description="PH" evidence="6">
    <location>
        <begin position="230"/>
        <end position="504"/>
    </location>
</feature>
<dbReference type="InterPro" id="IPR057061">
    <property type="entry name" value="PLCG_EF-hand_2"/>
</dbReference>
<proteinExistence type="predicted"/>
<evidence type="ECO:0000313" key="7">
    <source>
        <dbReference type="EMBL" id="WAR11902.1"/>
    </source>
</evidence>
<dbReference type="InterPro" id="IPR017946">
    <property type="entry name" value="PLC-like_Pdiesterase_TIM-brl"/>
</dbReference>
<dbReference type="InterPro" id="IPR001192">
    <property type="entry name" value="PI-PLC_fam"/>
</dbReference>
<dbReference type="InterPro" id="IPR011993">
    <property type="entry name" value="PH-like_dom_sf"/>
</dbReference>
<dbReference type="InterPro" id="IPR036860">
    <property type="entry name" value="SH2_dom_sf"/>
</dbReference>
<dbReference type="PANTHER" id="PTHR10336:SF159">
    <property type="entry name" value="1-PHOSPHATIDYLINOSITOL 4,5-BISPHOSPHATE PHOSPHODIESTERASE GAMMA"/>
    <property type="match status" value="1"/>
</dbReference>
<dbReference type="Gene3D" id="2.30.29.30">
    <property type="entry name" value="Pleckstrin-homology domain (PH domain)/Phosphotyrosine-binding domain (PTB)"/>
    <property type="match status" value="2"/>
</dbReference>
<sequence>MGGLDGYRGGQEAVYVFDDFVDSSDERENWFKGLDLLIQEAKSASHTLVVERWLTREYNSILERDGRVTLKAMKSWTTKINCKLTTNKLKEKYQSVDKEKKGAIVQEEFTQLYHFLVHVPTESLGQSEVKEVMKNFLSDPGREIHNKLFFTEQEFVDYLFSGHNTIWDSKYNSVTQDMNRPLSHYWIASSHNTYLTGDQFSSESSVEAYARCLKMGCKCLEHTRDGDLSNSVKNGILYLEDPIDNTWTPHFFVLTPNRMYYSEETNNAEEEEEEEEENGVRKEVKYFLRENAMFDSLYSLIAYYRSPEHKLRVQDIELVLKTPCPQPIVHEGNEWYNSNVDRDQAEEMLRRIPYDGAFLVRPSIPHGCGDPGTSPTFAISFRYYEKNSLYKKMKLRKPVNQSVVDREGQEPNMDPESLYEPGIYHSPNVFTSKDDSGDNTPLGSLQKGAIDVTSCIVESIQGRGNKPCCFRIYSPSLVSGDLDIACDAESEMLDWIENIRMCADNLQDQVWPECMRSEDYSPFDKKSIKVDPLTISISEEEDSEIYSCLQDLQDKKDDLTTKLQELELQGDMRSAQQCRQKLQETEDTIITKSRERQHRKSTTRQKVVYRRTSTS</sequence>
<keyword evidence="3" id="KW-0378">Hydrolase</keyword>
<dbReference type="PROSITE" id="PS50003">
    <property type="entry name" value="PH_DOMAIN"/>
    <property type="match status" value="1"/>
</dbReference>
<comment type="catalytic activity">
    <reaction evidence="3">
        <text>a 1,2-diacyl-sn-glycero-3-phospho-(1D-myo-inositol-4,5-bisphosphate) + H2O = 1D-myo-inositol 1,4,5-trisphosphate + a 1,2-diacyl-sn-glycerol + H(+)</text>
        <dbReference type="Rhea" id="RHEA:33179"/>
        <dbReference type="ChEBI" id="CHEBI:15377"/>
        <dbReference type="ChEBI" id="CHEBI:15378"/>
        <dbReference type="ChEBI" id="CHEBI:17815"/>
        <dbReference type="ChEBI" id="CHEBI:58456"/>
        <dbReference type="ChEBI" id="CHEBI:203600"/>
        <dbReference type="EC" id="3.1.4.11"/>
    </reaction>
</comment>
<keyword evidence="1 2" id="KW-0727">SH2 domain</keyword>
<feature type="domain" description="SH2" evidence="5">
    <location>
        <begin position="335"/>
        <end position="397"/>
    </location>
</feature>
<dbReference type="PRINTS" id="PR00390">
    <property type="entry name" value="PHPHLIPASEC"/>
</dbReference>
<organism evidence="7 8">
    <name type="scientific">Mya arenaria</name>
    <name type="common">Soft-shell clam</name>
    <dbReference type="NCBI Taxonomy" id="6604"/>
    <lineage>
        <taxon>Eukaryota</taxon>
        <taxon>Metazoa</taxon>
        <taxon>Spiralia</taxon>
        <taxon>Lophotrochozoa</taxon>
        <taxon>Mollusca</taxon>
        <taxon>Bivalvia</taxon>
        <taxon>Autobranchia</taxon>
        <taxon>Heteroconchia</taxon>
        <taxon>Euheterodonta</taxon>
        <taxon>Imparidentia</taxon>
        <taxon>Neoheterodontei</taxon>
        <taxon>Myida</taxon>
        <taxon>Myoidea</taxon>
        <taxon>Myidae</taxon>
        <taxon>Mya</taxon>
    </lineage>
</organism>
<evidence type="ECO:0000256" key="2">
    <source>
        <dbReference type="PROSITE-ProRule" id="PRU00191"/>
    </source>
</evidence>
<dbReference type="InterPro" id="IPR000980">
    <property type="entry name" value="SH2"/>
</dbReference>
<name>A0ABY7EPI3_MYAAR</name>
<evidence type="ECO:0000259" key="5">
    <source>
        <dbReference type="PROSITE" id="PS50001"/>
    </source>
</evidence>
<dbReference type="Pfam" id="PF23583">
    <property type="entry name" value="EF_HAND_2_PLCG"/>
    <property type="match status" value="1"/>
</dbReference>
<keyword evidence="3" id="KW-0443">Lipid metabolism</keyword>